<feature type="region of interest" description="Disordered" evidence="1">
    <location>
        <begin position="104"/>
        <end position="123"/>
    </location>
</feature>
<keyword evidence="3" id="KW-1185">Reference proteome</keyword>
<dbReference type="EMBL" id="LFZO01000197">
    <property type="protein sequence ID" value="KXT11484.1"/>
    <property type="molecule type" value="Genomic_DNA"/>
</dbReference>
<accession>A0A139I9T2</accession>
<feature type="region of interest" description="Disordered" evidence="1">
    <location>
        <begin position="161"/>
        <end position="197"/>
    </location>
</feature>
<evidence type="ECO:0000313" key="3">
    <source>
        <dbReference type="Proteomes" id="UP000073492"/>
    </source>
</evidence>
<dbReference type="AlphaFoldDB" id="A0A139I9T2"/>
<feature type="compositionally biased region" description="Basic and acidic residues" evidence="1">
    <location>
        <begin position="21"/>
        <end position="33"/>
    </location>
</feature>
<evidence type="ECO:0000256" key="1">
    <source>
        <dbReference type="SAM" id="MobiDB-lite"/>
    </source>
</evidence>
<reference evidence="2 3" key="1">
    <citation type="submission" date="2015-07" db="EMBL/GenBank/DDBJ databases">
        <title>Comparative genomics of the Sigatoka disease complex on banana suggests a link between parallel evolutionary changes in Pseudocercospora fijiensis and Pseudocercospora eumusae and increased virulence on the banana host.</title>
        <authorList>
            <person name="Chang T.-C."/>
            <person name="Salvucci A."/>
            <person name="Crous P.W."/>
            <person name="Stergiopoulos I."/>
        </authorList>
    </citation>
    <scope>NUCLEOTIDE SEQUENCE [LARGE SCALE GENOMIC DNA]</scope>
    <source>
        <strain evidence="2 3">CBS 116634</strain>
    </source>
</reference>
<gene>
    <name evidence="2" type="ORF">AC579_2412</name>
</gene>
<feature type="compositionally biased region" description="Polar residues" evidence="1">
    <location>
        <begin position="182"/>
        <end position="192"/>
    </location>
</feature>
<organism evidence="2 3">
    <name type="scientific">Pseudocercospora musae</name>
    <dbReference type="NCBI Taxonomy" id="113226"/>
    <lineage>
        <taxon>Eukaryota</taxon>
        <taxon>Fungi</taxon>
        <taxon>Dikarya</taxon>
        <taxon>Ascomycota</taxon>
        <taxon>Pezizomycotina</taxon>
        <taxon>Dothideomycetes</taxon>
        <taxon>Dothideomycetidae</taxon>
        <taxon>Mycosphaerellales</taxon>
        <taxon>Mycosphaerellaceae</taxon>
        <taxon>Pseudocercospora</taxon>
    </lineage>
</organism>
<evidence type="ECO:0000313" key="2">
    <source>
        <dbReference type="EMBL" id="KXT11484.1"/>
    </source>
</evidence>
<feature type="compositionally biased region" description="Polar residues" evidence="1">
    <location>
        <begin position="104"/>
        <end position="114"/>
    </location>
</feature>
<dbReference type="Proteomes" id="UP000073492">
    <property type="component" value="Unassembled WGS sequence"/>
</dbReference>
<feature type="region of interest" description="Disordered" evidence="1">
    <location>
        <begin position="18"/>
        <end position="42"/>
    </location>
</feature>
<sequence length="237" mass="26483">MSSKLKLGARAVNAAKKPFKRSAEKFARSRYADDEGSATKRNTNLASLGHTLELNLVQQAQAERKLKDHKETVAGHNTRLQELENKRTVQRACFEALMKLEPQSETTSKVQSPTPKWGGGEDRLRQLPALPAKVRPESDIKRLATATGEKREVVIDEDDAHAHKKQRVAPASEARKVPGSAYQRQVQQGQTTCKKDSSQKLWAGIHMVMSNHSNAMDWCGWNDSFKMSVGSWKRAPL</sequence>
<protein>
    <submittedName>
        <fullName evidence="2">Uncharacterized protein</fullName>
    </submittedName>
</protein>
<dbReference type="STRING" id="113226.A0A139I9T2"/>
<dbReference type="OrthoDB" id="3865832at2759"/>
<proteinExistence type="predicted"/>
<comment type="caution">
    <text evidence="2">The sequence shown here is derived from an EMBL/GenBank/DDBJ whole genome shotgun (WGS) entry which is preliminary data.</text>
</comment>
<name>A0A139I9T2_9PEZI</name>